<dbReference type="PANTHER" id="PTHR11246:SF3">
    <property type="entry name" value="CROOKED NECK-LIKE PROTEIN 1"/>
    <property type="match status" value="1"/>
</dbReference>
<evidence type="ECO:0000256" key="5">
    <source>
        <dbReference type="ARBA" id="ARBA00022737"/>
    </source>
</evidence>
<dbReference type="Pfam" id="PF23240">
    <property type="entry name" value="HAT_PRP39_N"/>
    <property type="match status" value="1"/>
</dbReference>
<dbReference type="InterPro" id="IPR055430">
    <property type="entry name" value="HAT_Syf1_CNRKL1_C"/>
</dbReference>
<dbReference type="Gene3D" id="1.25.40.10">
    <property type="entry name" value="Tetratricopeptide repeat domain"/>
    <property type="match status" value="4"/>
</dbReference>
<keyword evidence="6" id="KW-0508">mRNA splicing</keyword>
<keyword evidence="10" id="KW-1185">Reference proteome</keyword>
<keyword evidence="7" id="KW-0539">Nucleus</keyword>
<gene>
    <name evidence="9" type="primary">Contig16077.g17136</name>
    <name evidence="9" type="ORF">STYLEM_5994</name>
</gene>
<dbReference type="OMA" id="HIKVWIS"/>
<dbReference type="GO" id="GO:0000974">
    <property type="term" value="C:Prp19 complex"/>
    <property type="evidence" value="ECO:0007669"/>
    <property type="project" value="TreeGrafter"/>
</dbReference>
<sequence length="696" mass="84428">MSESGGGGSGGFEANPAMNQHLGIMRVPQTKNYNPAEIQITAEQLLRESQAYKQDEVQTHRQIIKDTEELEEYKYRMRRDFEDSLRRQRHHIGNWIKYAEWEASIGEYDRARSVFERTVDVDFEHVTLWLKYAEMEMKSKFVNHARNVWERACKHLPRVDQFWYKYAYMEEMLGNFDKVRKIFEDWMTWEPAENAWNAYLKFEERMGEFDKCRVILERYIDLNPNVNSYVKAARFEEQHRQKDQARLFYERALAELGQKAFDENLFIQFTKFEIRYHEHERAQILFKYALDNLPKEKANRLYQQFLEFQKQHGSREEMEDVILTKRRHYFEQEILKQQSSGQVYDYDLWFDYTRLEEQSNNIERAREIYERAIQNVPPVLEKRYWKRYVYLWLNYAVFEEVQAENSERADAIYRKIVFEIIPHERFTFAKLWNLYAQFLIRQKNIDRARKVFGQALGRCPRQKIFKTYAQIEMQLGQLDRCREIYKKQIEVFPEVSSVWIEYAEFETQLEEVERAREIYEIAVSRPNLDMPEKVWQSYLDYEISLGEYDKVRHLYSKLLGKSKHLKVWLSFAKFEQLNAQDSENTRKTYSQAYTYFKEKEPELKEERLMILENWIYFEESQLGSKSQLELVKAKIPKKVKKRRKVKVVNQETGEEVNEDGGWEEYYDYIFPDDGGDQKKNLKILEMAHKWKKEAAK</sequence>
<feature type="domain" description="Pre-mRNA-splicing factor Syf1/CRNKL1-like C-terminal HAT-repeats" evidence="8">
    <location>
        <begin position="95"/>
        <end position="315"/>
    </location>
</feature>
<dbReference type="InterPro" id="IPR045075">
    <property type="entry name" value="Syf1-like"/>
</dbReference>
<comment type="subcellular location">
    <subcellularLocation>
        <location evidence="1">Nucleus</location>
    </subcellularLocation>
</comment>
<evidence type="ECO:0000313" key="10">
    <source>
        <dbReference type="Proteomes" id="UP000039865"/>
    </source>
</evidence>
<evidence type="ECO:0000259" key="8">
    <source>
        <dbReference type="Pfam" id="PF23231"/>
    </source>
</evidence>
<reference evidence="9 10" key="1">
    <citation type="submission" date="2014-06" db="EMBL/GenBank/DDBJ databases">
        <authorList>
            <person name="Swart Estienne"/>
        </authorList>
    </citation>
    <scope>NUCLEOTIDE SEQUENCE [LARGE SCALE GENOMIC DNA]</scope>
    <source>
        <strain evidence="9 10">130c</strain>
    </source>
</reference>
<dbReference type="GO" id="GO:0071011">
    <property type="term" value="C:precatalytic spliceosome"/>
    <property type="evidence" value="ECO:0007669"/>
    <property type="project" value="TreeGrafter"/>
</dbReference>
<dbReference type="Pfam" id="PF23231">
    <property type="entry name" value="HAT_Syf1_CNRKL1_C"/>
    <property type="match status" value="1"/>
</dbReference>
<dbReference type="Proteomes" id="UP000039865">
    <property type="component" value="Unassembled WGS sequence"/>
</dbReference>
<name>A0A078A4D4_STYLE</name>
<dbReference type="FunCoup" id="A0A078A4D4">
    <property type="interactions" value="451"/>
</dbReference>
<accession>A0A078A4D4</accession>
<proteinExistence type="inferred from homology"/>
<dbReference type="InParanoid" id="A0A078A4D4"/>
<evidence type="ECO:0000256" key="2">
    <source>
        <dbReference type="ARBA" id="ARBA00008644"/>
    </source>
</evidence>
<dbReference type="PANTHER" id="PTHR11246">
    <property type="entry name" value="PRE-MRNA SPLICING FACTOR"/>
    <property type="match status" value="1"/>
</dbReference>
<dbReference type="SMART" id="SM00386">
    <property type="entry name" value="HAT"/>
    <property type="match status" value="13"/>
</dbReference>
<dbReference type="SUPFAM" id="SSF48452">
    <property type="entry name" value="TPR-like"/>
    <property type="match status" value="4"/>
</dbReference>
<dbReference type="GO" id="GO:0071007">
    <property type="term" value="C:U2-type catalytic step 2 spliceosome"/>
    <property type="evidence" value="ECO:0007669"/>
    <property type="project" value="TreeGrafter"/>
</dbReference>
<evidence type="ECO:0000256" key="3">
    <source>
        <dbReference type="ARBA" id="ARBA00022664"/>
    </source>
</evidence>
<dbReference type="GO" id="GO:0000245">
    <property type="term" value="P:spliceosomal complex assembly"/>
    <property type="evidence" value="ECO:0007669"/>
    <property type="project" value="TreeGrafter"/>
</dbReference>
<comment type="similarity">
    <text evidence="2">Belongs to the crooked-neck family.</text>
</comment>
<dbReference type="FunFam" id="1.25.40.10:FF:000048">
    <property type="entry name" value="Cell cycle control protein"/>
    <property type="match status" value="1"/>
</dbReference>
<evidence type="ECO:0000256" key="4">
    <source>
        <dbReference type="ARBA" id="ARBA00022728"/>
    </source>
</evidence>
<keyword evidence="5" id="KW-0677">Repeat</keyword>
<dbReference type="OrthoDB" id="541719at2759"/>
<evidence type="ECO:0000256" key="7">
    <source>
        <dbReference type="ARBA" id="ARBA00023242"/>
    </source>
</evidence>
<dbReference type="InterPro" id="IPR003107">
    <property type="entry name" value="HAT"/>
</dbReference>
<dbReference type="InterPro" id="IPR011990">
    <property type="entry name" value="TPR-like_helical_dom_sf"/>
</dbReference>
<evidence type="ECO:0000313" key="9">
    <source>
        <dbReference type="EMBL" id="CDW77027.1"/>
    </source>
</evidence>
<keyword evidence="4" id="KW-0747">Spliceosome</keyword>
<dbReference type="EMBL" id="CCKQ01005768">
    <property type="protein sequence ID" value="CDW77027.1"/>
    <property type="molecule type" value="Genomic_DNA"/>
</dbReference>
<dbReference type="GO" id="GO:0071014">
    <property type="term" value="C:post-mRNA release spliceosomal complex"/>
    <property type="evidence" value="ECO:0007669"/>
    <property type="project" value="TreeGrafter"/>
</dbReference>
<evidence type="ECO:0000256" key="1">
    <source>
        <dbReference type="ARBA" id="ARBA00004123"/>
    </source>
</evidence>
<organism evidence="9 10">
    <name type="scientific">Stylonychia lemnae</name>
    <name type="common">Ciliate</name>
    <dbReference type="NCBI Taxonomy" id="5949"/>
    <lineage>
        <taxon>Eukaryota</taxon>
        <taxon>Sar</taxon>
        <taxon>Alveolata</taxon>
        <taxon>Ciliophora</taxon>
        <taxon>Intramacronucleata</taxon>
        <taxon>Spirotrichea</taxon>
        <taxon>Stichotrichia</taxon>
        <taxon>Sporadotrichida</taxon>
        <taxon>Oxytrichidae</taxon>
        <taxon>Stylonychinae</taxon>
        <taxon>Stylonychia</taxon>
    </lineage>
</organism>
<evidence type="ECO:0000256" key="6">
    <source>
        <dbReference type="ARBA" id="ARBA00023187"/>
    </source>
</evidence>
<dbReference type="AlphaFoldDB" id="A0A078A4D4"/>
<protein>
    <submittedName>
        <fullName evidence="9">Crooked neck-like protein 1</fullName>
    </submittedName>
</protein>
<keyword evidence="3" id="KW-0507">mRNA processing</keyword>